<keyword evidence="9" id="KW-0967">Endosome</keyword>
<evidence type="ECO:0000256" key="4">
    <source>
        <dbReference type="ARBA" id="ARBA00007591"/>
    </source>
</evidence>
<accession>S7PAH5</accession>
<keyword evidence="5" id="KW-1003">Cell membrane</keyword>
<dbReference type="GO" id="GO:0002250">
    <property type="term" value="P:adaptive immune response"/>
    <property type="evidence" value="ECO:0007669"/>
    <property type="project" value="UniProtKB-KW"/>
</dbReference>
<keyword evidence="14 22" id="KW-0472">Membrane</keyword>
<protein>
    <recommendedName>
        <fullName evidence="20">Programmed cell death 1 ligand 1</fullName>
    </recommendedName>
    <alternativeName>
        <fullName evidence="21">B7 homolog 1</fullName>
    </alternativeName>
</protein>
<dbReference type="AlphaFoldDB" id="S7PAH5"/>
<evidence type="ECO:0000313" key="25">
    <source>
        <dbReference type="EMBL" id="EPQ04667.1"/>
    </source>
</evidence>
<dbReference type="InterPro" id="IPR003599">
    <property type="entry name" value="Ig_sub"/>
</dbReference>
<dbReference type="PANTHER" id="PTHR25466:SF3">
    <property type="entry name" value="PROGRAMMED CELL DEATH 1 LIGAND 1"/>
    <property type="match status" value="1"/>
</dbReference>
<evidence type="ECO:0000256" key="21">
    <source>
        <dbReference type="ARBA" id="ARBA00081258"/>
    </source>
</evidence>
<dbReference type="GO" id="GO:0007166">
    <property type="term" value="P:cell surface receptor signaling pathway"/>
    <property type="evidence" value="ECO:0007669"/>
    <property type="project" value="TreeGrafter"/>
</dbReference>
<comment type="similarity">
    <text evidence="4">Belongs to the immunoglobulin superfamily. BTN/MOG family.</text>
</comment>
<evidence type="ECO:0000256" key="8">
    <source>
        <dbReference type="ARBA" id="ARBA00022737"/>
    </source>
</evidence>
<dbReference type="GO" id="GO:0071222">
    <property type="term" value="P:cellular response to lipopolysaccharide"/>
    <property type="evidence" value="ECO:0007669"/>
    <property type="project" value="TreeGrafter"/>
</dbReference>
<dbReference type="InterPro" id="IPR036179">
    <property type="entry name" value="Ig-like_dom_sf"/>
</dbReference>
<proteinExistence type="inferred from homology"/>
<dbReference type="PROSITE" id="PS50835">
    <property type="entry name" value="IG_LIKE"/>
    <property type="match status" value="2"/>
</dbReference>
<dbReference type="GO" id="GO:0031901">
    <property type="term" value="C:early endosome membrane"/>
    <property type="evidence" value="ECO:0007669"/>
    <property type="project" value="UniProtKB-SubCell"/>
</dbReference>
<gene>
    <name evidence="25" type="ORF">D623_10015647</name>
</gene>
<dbReference type="PANTHER" id="PTHR25466">
    <property type="entry name" value="T-LYMPHOCYTE ACTIVATION ANTIGEN"/>
    <property type="match status" value="1"/>
</dbReference>
<comment type="subcellular location">
    <subcellularLocation>
        <location evidence="2">Cell membrane</location>
        <topology evidence="2">Single-pass type I membrane protein</topology>
    </subcellularLocation>
    <subcellularLocation>
        <location evidence="1">Early endosome membrane</location>
        <topology evidence="1">Single-pass type I membrane protein</topology>
    </subcellularLocation>
    <subcellularLocation>
        <location evidence="3">Recycling endosome membrane</location>
        <topology evidence="3">Single-pass type I membrane protein</topology>
    </subcellularLocation>
</comment>
<dbReference type="GO" id="GO:0042130">
    <property type="term" value="P:negative regulation of T cell proliferation"/>
    <property type="evidence" value="ECO:0007669"/>
    <property type="project" value="TreeGrafter"/>
</dbReference>
<dbReference type="Proteomes" id="UP000052978">
    <property type="component" value="Unassembled WGS sequence"/>
</dbReference>
<dbReference type="SMART" id="SM00409">
    <property type="entry name" value="IG"/>
    <property type="match status" value="2"/>
</dbReference>
<evidence type="ECO:0000256" key="2">
    <source>
        <dbReference type="ARBA" id="ARBA00004251"/>
    </source>
</evidence>
<evidence type="ECO:0000256" key="9">
    <source>
        <dbReference type="ARBA" id="ARBA00022753"/>
    </source>
</evidence>
<evidence type="ECO:0000256" key="10">
    <source>
        <dbReference type="ARBA" id="ARBA00022843"/>
    </source>
</evidence>
<feature type="transmembrane region" description="Helical" evidence="22">
    <location>
        <begin position="239"/>
        <end position="258"/>
    </location>
</feature>
<dbReference type="Pfam" id="PF08205">
    <property type="entry name" value="C2-set_2"/>
    <property type="match status" value="1"/>
</dbReference>
<evidence type="ECO:0000256" key="15">
    <source>
        <dbReference type="ARBA" id="ARBA00023157"/>
    </source>
</evidence>
<dbReference type="eggNOG" id="ENOG502S1Y9">
    <property type="taxonomic scope" value="Eukaryota"/>
</dbReference>
<feature type="signal peptide" evidence="23">
    <location>
        <begin position="1"/>
        <end position="18"/>
    </location>
</feature>
<dbReference type="InterPro" id="IPR051713">
    <property type="entry name" value="T-cell_Activation_Regulation"/>
</dbReference>
<dbReference type="Pfam" id="PF07686">
    <property type="entry name" value="V-set"/>
    <property type="match status" value="1"/>
</dbReference>
<dbReference type="FunFam" id="2.60.40.10:FF:001063">
    <property type="entry name" value="Programmed cell death ligand 1"/>
    <property type="match status" value="1"/>
</dbReference>
<keyword evidence="13" id="KW-1064">Adaptive immunity</keyword>
<dbReference type="InterPro" id="IPR013162">
    <property type="entry name" value="CD80_C2-set"/>
</dbReference>
<keyword evidence="12 22" id="KW-1133">Transmembrane helix</keyword>
<evidence type="ECO:0000256" key="20">
    <source>
        <dbReference type="ARBA" id="ARBA00070411"/>
    </source>
</evidence>
<dbReference type="InterPro" id="IPR007110">
    <property type="entry name" value="Ig-like_dom"/>
</dbReference>
<reference evidence="25 26" key="1">
    <citation type="journal article" date="2013" name="Nat. Commun.">
        <title>Genome analysis reveals insights into physiology and longevity of the Brandt's bat Myotis brandtii.</title>
        <authorList>
            <person name="Seim I."/>
            <person name="Fang X."/>
            <person name="Xiong Z."/>
            <person name="Lobanov A.V."/>
            <person name="Huang Z."/>
            <person name="Ma S."/>
            <person name="Feng Y."/>
            <person name="Turanov A.A."/>
            <person name="Zhu Y."/>
            <person name="Lenz T.L."/>
            <person name="Gerashchenko M.V."/>
            <person name="Fan D."/>
            <person name="Hee Yim S."/>
            <person name="Yao X."/>
            <person name="Jordan D."/>
            <person name="Xiong Y."/>
            <person name="Ma Y."/>
            <person name="Lyapunov A.N."/>
            <person name="Chen G."/>
            <person name="Kulakova O.I."/>
            <person name="Sun Y."/>
            <person name="Lee S.G."/>
            <person name="Bronson R.T."/>
            <person name="Moskalev A.A."/>
            <person name="Sunyaev S.R."/>
            <person name="Zhang G."/>
            <person name="Krogh A."/>
            <person name="Wang J."/>
            <person name="Gladyshev V.N."/>
        </authorList>
    </citation>
    <scope>NUCLEOTIDE SEQUENCE [LARGE SCALE GENOMIC DNA]</scope>
</reference>
<feature type="chain" id="PRO_5004555129" description="Programmed cell death 1 ligand 1" evidence="23">
    <location>
        <begin position="19"/>
        <end position="322"/>
    </location>
</feature>
<dbReference type="EMBL" id="KE161624">
    <property type="protein sequence ID" value="EPQ04667.1"/>
    <property type="molecule type" value="Genomic_DNA"/>
</dbReference>
<keyword evidence="15" id="KW-1015">Disulfide bond</keyword>
<dbReference type="Gene3D" id="2.60.40.10">
    <property type="entry name" value="Immunoglobulins"/>
    <property type="match status" value="2"/>
</dbReference>
<dbReference type="GO" id="GO:0031295">
    <property type="term" value="P:T cell costimulation"/>
    <property type="evidence" value="ECO:0007669"/>
    <property type="project" value="TreeGrafter"/>
</dbReference>
<dbReference type="FunFam" id="2.60.40.10:FF:001299">
    <property type="entry name" value="Programmed cell death 1"/>
    <property type="match status" value="1"/>
</dbReference>
<evidence type="ECO:0000256" key="19">
    <source>
        <dbReference type="ARBA" id="ARBA00058479"/>
    </source>
</evidence>
<keyword evidence="26" id="KW-1185">Reference proteome</keyword>
<keyword evidence="8" id="KW-0677">Repeat</keyword>
<evidence type="ECO:0000256" key="1">
    <source>
        <dbReference type="ARBA" id="ARBA00004158"/>
    </source>
</evidence>
<evidence type="ECO:0000256" key="14">
    <source>
        <dbReference type="ARBA" id="ARBA00023136"/>
    </source>
</evidence>
<evidence type="ECO:0000256" key="23">
    <source>
        <dbReference type="SAM" id="SignalP"/>
    </source>
</evidence>
<evidence type="ECO:0000256" key="7">
    <source>
        <dbReference type="ARBA" id="ARBA00022729"/>
    </source>
</evidence>
<organism evidence="25 26">
    <name type="scientific">Myotis brandtii</name>
    <name type="common">Brandt's bat</name>
    <dbReference type="NCBI Taxonomy" id="109478"/>
    <lineage>
        <taxon>Eukaryota</taxon>
        <taxon>Metazoa</taxon>
        <taxon>Chordata</taxon>
        <taxon>Craniata</taxon>
        <taxon>Vertebrata</taxon>
        <taxon>Euteleostomi</taxon>
        <taxon>Mammalia</taxon>
        <taxon>Eutheria</taxon>
        <taxon>Laurasiatheria</taxon>
        <taxon>Chiroptera</taxon>
        <taxon>Yangochiroptera</taxon>
        <taxon>Vespertilionidae</taxon>
        <taxon>Myotis</taxon>
    </lineage>
</organism>
<keyword evidence="10" id="KW-0832">Ubl conjugation</keyword>
<dbReference type="GO" id="GO:0009897">
    <property type="term" value="C:external side of plasma membrane"/>
    <property type="evidence" value="ECO:0007669"/>
    <property type="project" value="TreeGrafter"/>
</dbReference>
<evidence type="ECO:0000256" key="11">
    <source>
        <dbReference type="ARBA" id="ARBA00022859"/>
    </source>
</evidence>
<evidence type="ECO:0000256" key="5">
    <source>
        <dbReference type="ARBA" id="ARBA00022475"/>
    </source>
</evidence>
<evidence type="ECO:0000256" key="13">
    <source>
        <dbReference type="ARBA" id="ARBA00023130"/>
    </source>
</evidence>
<keyword evidence="18" id="KW-0393">Immunoglobulin domain</keyword>
<dbReference type="GO" id="GO:0042102">
    <property type="term" value="P:positive regulation of T cell proliferation"/>
    <property type="evidence" value="ECO:0007669"/>
    <property type="project" value="TreeGrafter"/>
</dbReference>
<comment type="function">
    <text evidence="19">The PDCD1-mediated inhibitory pathway is exploited by tumors to attenuate anti-tumor immunity and escape destruction by the immune system, thereby facilitating tumor survival. The interaction with PDCD1/PD-1 inhibits cytotoxic T lymphocytes (CTLs) effector function. The blockage of the PDCD1-mediated pathway results in the reversal of the exhausted T-cell phenotype and the normalization of the anti-tumor response, providing a rationale for cancer immunotherapy.</text>
</comment>
<evidence type="ECO:0000256" key="3">
    <source>
        <dbReference type="ARBA" id="ARBA00004480"/>
    </source>
</evidence>
<keyword evidence="7 23" id="KW-0732">Signal</keyword>
<keyword evidence="17" id="KW-0325">Glycoprotein</keyword>
<keyword evidence="11" id="KW-0391">Immunity</keyword>
<sequence length="322" mass="36352">MRILGSFTLMAYCHLLKAFTITVTKDLYVVEYGSNVTMECKFPVTTPLNLHVLVVYWEMGEKKVIQFVNGKEDLKVQHSSYSQRAHLLKDQLVLGKAALQITDVKLQDAGVYYCLISYGGADYKRITLKVNAPYRKINQRISVDLDTSEHELTCQAEGYPEAEVTWTSSDHRVLNGKTTITSSERDEKLLNVTSTLRVNTTANEIFYCTFRRSGFEENSTSELVIPEPPTIPRNKRTHWAILGAILLLFVALAVVFCLQRDGISFIERVFTGDVGKCMGVLMLSQWYLVDRAKDAKPAVMCRAVPRNRGTTPNACSIPTRKH</sequence>
<dbReference type="GO" id="GO:0055038">
    <property type="term" value="C:recycling endosome membrane"/>
    <property type="evidence" value="ECO:0007669"/>
    <property type="project" value="UniProtKB-SubCell"/>
</dbReference>
<evidence type="ECO:0000256" key="6">
    <source>
        <dbReference type="ARBA" id="ARBA00022692"/>
    </source>
</evidence>
<evidence type="ECO:0000256" key="22">
    <source>
        <dbReference type="SAM" id="Phobius"/>
    </source>
</evidence>
<keyword evidence="6 22" id="KW-0812">Transmembrane</keyword>
<feature type="domain" description="Ig-like" evidence="24">
    <location>
        <begin position="33"/>
        <end position="127"/>
    </location>
</feature>
<dbReference type="InterPro" id="IPR013783">
    <property type="entry name" value="Ig-like_fold"/>
</dbReference>
<evidence type="ECO:0000256" key="18">
    <source>
        <dbReference type="ARBA" id="ARBA00023319"/>
    </source>
</evidence>
<feature type="domain" description="Ig-like" evidence="24">
    <location>
        <begin position="133"/>
        <end position="224"/>
    </location>
</feature>
<evidence type="ECO:0000313" key="26">
    <source>
        <dbReference type="Proteomes" id="UP000052978"/>
    </source>
</evidence>
<name>S7PAH5_MYOBR</name>
<evidence type="ECO:0000256" key="17">
    <source>
        <dbReference type="ARBA" id="ARBA00023180"/>
    </source>
</evidence>
<evidence type="ECO:0000259" key="24">
    <source>
        <dbReference type="PROSITE" id="PS50835"/>
    </source>
</evidence>
<keyword evidence="16" id="KW-0675">Receptor</keyword>
<dbReference type="SUPFAM" id="SSF48726">
    <property type="entry name" value="Immunoglobulin"/>
    <property type="match status" value="2"/>
</dbReference>
<evidence type="ECO:0000256" key="16">
    <source>
        <dbReference type="ARBA" id="ARBA00023170"/>
    </source>
</evidence>
<evidence type="ECO:0000256" key="12">
    <source>
        <dbReference type="ARBA" id="ARBA00022989"/>
    </source>
</evidence>
<dbReference type="InterPro" id="IPR013106">
    <property type="entry name" value="Ig_V-set"/>
</dbReference>